<sequence length="187" mass="21428">MIETVLISLIICKIKKYNIILLFKNWAIYPILFMEIVYLFMQINIFMENYSYIDIVAPLKTIYLCSYLPLIFKYRKYASAIIGSVFVIIGGILNDIAISANNGFMPVYPSLSYLTGYAKIDAFNKVNDIHILGDASTKLKPLTDIFDIGYSILSIGDIFIRFYVFIIIYSVVKDLSTTTRMEKITIT</sequence>
<accession>A0A6N3DL57</accession>
<feature type="transmembrane region" description="Helical" evidence="1">
    <location>
        <begin position="77"/>
        <end position="100"/>
    </location>
</feature>
<keyword evidence="1" id="KW-0472">Membrane</keyword>
<dbReference type="Pfam" id="PF17248">
    <property type="entry name" value="DUF5317"/>
    <property type="match status" value="1"/>
</dbReference>
<keyword evidence="1" id="KW-0812">Transmembrane</keyword>
<dbReference type="EMBL" id="CACRTO010000019">
    <property type="protein sequence ID" value="VYU27561.1"/>
    <property type="molecule type" value="Genomic_DNA"/>
</dbReference>
<reference evidence="2" key="1">
    <citation type="submission" date="2019-11" db="EMBL/GenBank/DDBJ databases">
        <authorList>
            <person name="Feng L."/>
        </authorList>
    </citation>
    <scope>NUCLEOTIDE SEQUENCE</scope>
    <source>
        <strain evidence="2">CTertiumLFYP3</strain>
    </source>
</reference>
<dbReference type="AlphaFoldDB" id="A0A6N3DL57"/>
<feature type="transmembrane region" description="Helical" evidence="1">
    <location>
        <begin position="52"/>
        <end position="70"/>
    </location>
</feature>
<feature type="transmembrane region" description="Helical" evidence="1">
    <location>
        <begin position="21"/>
        <end position="40"/>
    </location>
</feature>
<evidence type="ECO:0000313" key="2">
    <source>
        <dbReference type="EMBL" id="VYU27561.1"/>
    </source>
</evidence>
<organism evidence="2">
    <name type="scientific">Clostridium tertium</name>
    <dbReference type="NCBI Taxonomy" id="1559"/>
    <lineage>
        <taxon>Bacteria</taxon>
        <taxon>Bacillati</taxon>
        <taxon>Bacillota</taxon>
        <taxon>Clostridia</taxon>
        <taxon>Eubacteriales</taxon>
        <taxon>Clostridiaceae</taxon>
        <taxon>Clostridium</taxon>
    </lineage>
</organism>
<dbReference type="RefSeq" id="WP_156626393.1">
    <property type="nucleotide sequence ID" value="NZ_CACRTO010000019.1"/>
</dbReference>
<proteinExistence type="predicted"/>
<name>A0A6N3DL57_9CLOT</name>
<keyword evidence="1" id="KW-1133">Transmembrane helix</keyword>
<evidence type="ECO:0000256" key="1">
    <source>
        <dbReference type="SAM" id="Phobius"/>
    </source>
</evidence>
<protein>
    <submittedName>
        <fullName evidence="2">Uncharacterized protein</fullName>
    </submittedName>
</protein>
<feature type="transmembrane region" description="Helical" evidence="1">
    <location>
        <begin position="148"/>
        <end position="172"/>
    </location>
</feature>
<dbReference type="InterPro" id="IPR035168">
    <property type="entry name" value="DUF5317"/>
</dbReference>
<gene>
    <name evidence="2" type="ORF">CTLFYP3_01932</name>
</gene>